<evidence type="ECO:0000256" key="7">
    <source>
        <dbReference type="ARBA" id="ARBA00023136"/>
    </source>
</evidence>
<evidence type="ECO:0000259" key="9">
    <source>
        <dbReference type="PROSITE" id="PS51837"/>
    </source>
</evidence>
<dbReference type="Pfam" id="PF10601">
    <property type="entry name" value="zf-LITAF-like"/>
    <property type="match status" value="1"/>
</dbReference>
<evidence type="ECO:0000256" key="8">
    <source>
        <dbReference type="SAM" id="Phobius"/>
    </source>
</evidence>
<dbReference type="Ensembl" id="ENSCLMT00005001415.1">
    <property type="protein sequence ID" value="ENSCLMP00005001326.1"/>
    <property type="gene ID" value="ENSCLMG00005000756.1"/>
</dbReference>
<comment type="subcellular location">
    <subcellularLocation>
        <location evidence="1">Endosome membrane</location>
        <topology evidence="1">Peripheral membrane protein</topology>
        <orientation evidence="1">Cytoplasmic side</orientation>
    </subcellularLocation>
    <subcellularLocation>
        <location evidence="2">Late endosome membrane</location>
    </subcellularLocation>
    <subcellularLocation>
        <location evidence="3">Lysosome membrane</location>
        <topology evidence="3">Peripheral membrane protein</topology>
        <orientation evidence="3">Cytoplasmic side</orientation>
    </subcellularLocation>
</comment>
<keyword evidence="8" id="KW-1133">Transmembrane helix</keyword>
<comment type="similarity">
    <text evidence="4">Belongs to the CDIP1/LITAF family.</text>
</comment>
<dbReference type="PANTHER" id="PTHR23292">
    <property type="entry name" value="LIPOPOLYSACCHARIDE-INDUCED TUMOR NECROSIS FACTOR-ALPHA FACTOR"/>
    <property type="match status" value="1"/>
</dbReference>
<accession>A0A8C2YVY4</accession>
<dbReference type="GO" id="GO:0098560">
    <property type="term" value="C:cytoplasmic side of late endosome membrane"/>
    <property type="evidence" value="ECO:0007669"/>
    <property type="project" value="TreeGrafter"/>
</dbReference>
<evidence type="ECO:0000313" key="11">
    <source>
        <dbReference type="Proteomes" id="UP000694565"/>
    </source>
</evidence>
<evidence type="ECO:0000256" key="5">
    <source>
        <dbReference type="ARBA" id="ARBA00022723"/>
    </source>
</evidence>
<dbReference type="AlphaFoldDB" id="A0A8C2YVY4"/>
<keyword evidence="7 8" id="KW-0472">Membrane</keyword>
<sequence>ESHIGQDARIFHIPPPSPPPSFFPGVVCTGEADLPLTGRCSLHTCLHFEYVVYETELFCYPALTTCPFCKTQVTTHVTYRVGGLVWLMCFLLALCGLFLGCCLIPFFVNYFKDAHHACPRCQRVLHIHRRTCCE</sequence>
<dbReference type="InterPro" id="IPR037519">
    <property type="entry name" value="LITAF_fam"/>
</dbReference>
<evidence type="ECO:0000256" key="2">
    <source>
        <dbReference type="ARBA" id="ARBA00004414"/>
    </source>
</evidence>
<dbReference type="GO" id="GO:0098574">
    <property type="term" value="C:cytoplasmic side of lysosomal membrane"/>
    <property type="evidence" value="ECO:0007669"/>
    <property type="project" value="TreeGrafter"/>
</dbReference>
<evidence type="ECO:0000256" key="4">
    <source>
        <dbReference type="ARBA" id="ARBA00005975"/>
    </source>
</evidence>
<proteinExistence type="inferred from homology"/>
<dbReference type="InterPro" id="IPR006629">
    <property type="entry name" value="LITAF"/>
</dbReference>
<feature type="transmembrane region" description="Helical" evidence="8">
    <location>
        <begin position="84"/>
        <end position="108"/>
    </location>
</feature>
<keyword evidence="5" id="KW-0479">Metal-binding</keyword>
<evidence type="ECO:0000256" key="1">
    <source>
        <dbReference type="ARBA" id="ARBA00004125"/>
    </source>
</evidence>
<dbReference type="SMART" id="SM00714">
    <property type="entry name" value="LITAF"/>
    <property type="match status" value="1"/>
</dbReference>
<dbReference type="GO" id="GO:0005634">
    <property type="term" value="C:nucleus"/>
    <property type="evidence" value="ECO:0007669"/>
    <property type="project" value="TreeGrafter"/>
</dbReference>
<feature type="domain" description="LITAF" evidence="9">
    <location>
        <begin position="46"/>
        <end position="130"/>
    </location>
</feature>
<dbReference type="GO" id="GO:0008270">
    <property type="term" value="F:zinc ion binding"/>
    <property type="evidence" value="ECO:0007669"/>
    <property type="project" value="TreeGrafter"/>
</dbReference>
<keyword evidence="8" id="KW-0812">Transmembrane</keyword>
<organism evidence="10 11">
    <name type="scientific">Cyclopterus lumpus</name>
    <name type="common">Lumpsucker</name>
    <dbReference type="NCBI Taxonomy" id="8103"/>
    <lineage>
        <taxon>Eukaryota</taxon>
        <taxon>Metazoa</taxon>
        <taxon>Chordata</taxon>
        <taxon>Craniata</taxon>
        <taxon>Vertebrata</taxon>
        <taxon>Euteleostomi</taxon>
        <taxon>Actinopterygii</taxon>
        <taxon>Neopterygii</taxon>
        <taxon>Teleostei</taxon>
        <taxon>Neoteleostei</taxon>
        <taxon>Acanthomorphata</taxon>
        <taxon>Eupercaria</taxon>
        <taxon>Perciformes</taxon>
        <taxon>Cottioidei</taxon>
        <taxon>Cottales</taxon>
        <taxon>Cyclopteridae</taxon>
        <taxon>Cyclopterus</taxon>
    </lineage>
</organism>
<evidence type="ECO:0000256" key="6">
    <source>
        <dbReference type="ARBA" id="ARBA00022833"/>
    </source>
</evidence>
<dbReference type="GeneTree" id="ENSGT00940000155366"/>
<dbReference type="Proteomes" id="UP000694565">
    <property type="component" value="Unplaced"/>
</dbReference>
<evidence type="ECO:0000256" key="3">
    <source>
        <dbReference type="ARBA" id="ARBA00004630"/>
    </source>
</evidence>
<keyword evidence="6" id="KW-0862">Zinc</keyword>
<dbReference type="PROSITE" id="PS51837">
    <property type="entry name" value="LITAF"/>
    <property type="match status" value="1"/>
</dbReference>
<evidence type="ECO:0000313" key="10">
    <source>
        <dbReference type="Ensembl" id="ENSCLMP00005001326.1"/>
    </source>
</evidence>
<name>A0A8C2YVY4_CYCLU</name>
<reference evidence="10" key="2">
    <citation type="submission" date="2025-09" db="UniProtKB">
        <authorList>
            <consortium name="Ensembl"/>
        </authorList>
    </citation>
    <scope>IDENTIFICATION</scope>
</reference>
<keyword evidence="11" id="KW-1185">Reference proteome</keyword>
<dbReference type="PANTHER" id="PTHR23292:SF28">
    <property type="entry name" value="LIPOPOLYSACCHARIDE-INDUCED TUMOR NECROSIS FACTOR-ALPHA FACTOR-LIKE"/>
    <property type="match status" value="1"/>
</dbReference>
<reference evidence="10" key="1">
    <citation type="submission" date="2025-08" db="UniProtKB">
        <authorList>
            <consortium name="Ensembl"/>
        </authorList>
    </citation>
    <scope>IDENTIFICATION</scope>
</reference>
<protein>
    <recommendedName>
        <fullName evidence="9">LITAF domain-containing protein</fullName>
    </recommendedName>
</protein>